<dbReference type="AlphaFoldDB" id="A0AAJ7BZC8"/>
<proteinExistence type="predicted"/>
<accession>A0AAJ7BZC8</accession>
<protein>
    <submittedName>
        <fullName evidence="5 6">NudC domain-containing protein 3 isoform X1</fullName>
    </submittedName>
</protein>
<dbReference type="KEGG" id="ccin:107269124"/>
<dbReference type="PANTHER" id="PTHR12356:SF19">
    <property type="entry name" value="NUDC DOMAIN-CONTAINING PROTEIN 3"/>
    <property type="match status" value="1"/>
</dbReference>
<evidence type="ECO:0000313" key="4">
    <source>
        <dbReference type="Proteomes" id="UP000694920"/>
    </source>
</evidence>
<evidence type="ECO:0000313" key="5">
    <source>
        <dbReference type="RefSeq" id="XP_015598118.1"/>
    </source>
</evidence>
<dbReference type="InterPro" id="IPR037898">
    <property type="entry name" value="NudC_fam"/>
</dbReference>
<organism evidence="4 6">
    <name type="scientific">Cephus cinctus</name>
    <name type="common">Wheat stem sawfly</name>
    <dbReference type="NCBI Taxonomy" id="211228"/>
    <lineage>
        <taxon>Eukaryota</taxon>
        <taxon>Metazoa</taxon>
        <taxon>Ecdysozoa</taxon>
        <taxon>Arthropoda</taxon>
        <taxon>Hexapoda</taxon>
        <taxon>Insecta</taxon>
        <taxon>Pterygota</taxon>
        <taxon>Neoptera</taxon>
        <taxon>Endopterygota</taxon>
        <taxon>Hymenoptera</taxon>
        <taxon>Cephoidea</taxon>
        <taxon>Cephidae</taxon>
        <taxon>Cephus</taxon>
    </lineage>
</organism>
<dbReference type="GO" id="GO:0005737">
    <property type="term" value="C:cytoplasm"/>
    <property type="evidence" value="ECO:0007669"/>
    <property type="project" value="TreeGrafter"/>
</dbReference>
<name>A0AAJ7BZC8_CEPCN</name>
<keyword evidence="1" id="KW-0597">Phosphoprotein</keyword>
<dbReference type="SUPFAM" id="SSF49764">
    <property type="entry name" value="HSP20-like chaperones"/>
    <property type="match status" value="1"/>
</dbReference>
<dbReference type="Gene3D" id="2.60.40.790">
    <property type="match status" value="1"/>
</dbReference>
<dbReference type="Pfam" id="PF14050">
    <property type="entry name" value="Nudc_N"/>
    <property type="match status" value="1"/>
</dbReference>
<dbReference type="GeneID" id="107269124"/>
<reference evidence="5 6" key="1">
    <citation type="submission" date="2025-04" db="UniProtKB">
        <authorList>
            <consortium name="RefSeq"/>
        </authorList>
    </citation>
    <scope>IDENTIFICATION</scope>
</reference>
<dbReference type="Pfam" id="PF04969">
    <property type="entry name" value="CS"/>
    <property type="match status" value="1"/>
</dbReference>
<sequence length="306" mass="35309">METNHDQVFLEILRQEKNITNFLDAVFGFLSRCTDFYVKAGPQEKVGFPPGVIEKLVLTTLCKWKEKHSFRKSEDDSVNLSTISPVLHIPPPAEEIEIGSDESPQKDHTPIQQPSDSYNGAVRENYSWSQSISDLDVLIKVPSAVKKAKDLRVDITTNEIKIETRKHFLEDTNNIDLASNVSKEWMILFRSELCFKTKKDESVWSLVPGEHITIHLEKCEERWWQALIIGEPNIELNKINCSRNLDELCCRDQMKVQELMWNHQQKLLGKPTSEQTKMEEIFKKAWNAEGSPFKGTEYDPSIVNFN</sequence>
<gene>
    <name evidence="5 6" type="primary">LOC107269124</name>
</gene>
<dbReference type="GO" id="GO:0006457">
    <property type="term" value="P:protein folding"/>
    <property type="evidence" value="ECO:0007669"/>
    <property type="project" value="TreeGrafter"/>
</dbReference>
<feature type="domain" description="CS" evidence="3">
    <location>
        <begin position="121"/>
        <end position="228"/>
    </location>
</feature>
<dbReference type="InterPro" id="IPR008978">
    <property type="entry name" value="HSP20-like_chaperone"/>
</dbReference>
<evidence type="ECO:0000259" key="3">
    <source>
        <dbReference type="PROSITE" id="PS51203"/>
    </source>
</evidence>
<dbReference type="RefSeq" id="XP_015598119.1">
    <property type="nucleotide sequence ID" value="XM_015742633.2"/>
</dbReference>
<dbReference type="Proteomes" id="UP000694920">
    <property type="component" value="Unplaced"/>
</dbReference>
<feature type="region of interest" description="Disordered" evidence="2">
    <location>
        <begin position="96"/>
        <end position="118"/>
    </location>
</feature>
<dbReference type="GO" id="GO:0051082">
    <property type="term" value="F:unfolded protein binding"/>
    <property type="evidence" value="ECO:0007669"/>
    <property type="project" value="TreeGrafter"/>
</dbReference>
<dbReference type="InterPro" id="IPR025934">
    <property type="entry name" value="NudC_N_dom"/>
</dbReference>
<evidence type="ECO:0000256" key="2">
    <source>
        <dbReference type="SAM" id="MobiDB-lite"/>
    </source>
</evidence>
<dbReference type="PROSITE" id="PS51203">
    <property type="entry name" value="CS"/>
    <property type="match status" value="1"/>
</dbReference>
<evidence type="ECO:0000256" key="1">
    <source>
        <dbReference type="ARBA" id="ARBA00022553"/>
    </source>
</evidence>
<dbReference type="InterPro" id="IPR007052">
    <property type="entry name" value="CS_dom"/>
</dbReference>
<keyword evidence="4" id="KW-1185">Reference proteome</keyword>
<dbReference type="PANTHER" id="PTHR12356">
    <property type="entry name" value="NUCLEAR MOVEMENT PROTEIN NUDC"/>
    <property type="match status" value="1"/>
</dbReference>
<evidence type="ECO:0000313" key="6">
    <source>
        <dbReference type="RefSeq" id="XP_015598119.1"/>
    </source>
</evidence>
<dbReference type="RefSeq" id="XP_015598118.1">
    <property type="nucleotide sequence ID" value="XM_015742632.2"/>
</dbReference>